<protein>
    <recommendedName>
        <fullName evidence="1">DUF7936 domain-containing protein</fullName>
    </recommendedName>
</protein>
<dbReference type="EMBL" id="LR796163">
    <property type="protein sequence ID" value="CAB4122654.1"/>
    <property type="molecule type" value="Genomic_DNA"/>
</dbReference>
<evidence type="ECO:0000313" key="2">
    <source>
        <dbReference type="EMBL" id="CAB4122654.1"/>
    </source>
</evidence>
<name>A0A6J5KKB6_9CAUD</name>
<organism evidence="2">
    <name type="scientific">uncultured Caudovirales phage</name>
    <dbReference type="NCBI Taxonomy" id="2100421"/>
    <lineage>
        <taxon>Viruses</taxon>
        <taxon>Duplodnaviria</taxon>
        <taxon>Heunggongvirae</taxon>
        <taxon>Uroviricota</taxon>
        <taxon>Caudoviricetes</taxon>
        <taxon>Peduoviridae</taxon>
        <taxon>Maltschvirus</taxon>
        <taxon>Maltschvirus maltsch</taxon>
    </lineage>
</organism>
<dbReference type="Pfam" id="PF25590">
    <property type="entry name" value="DUF7936"/>
    <property type="match status" value="1"/>
</dbReference>
<reference evidence="2" key="1">
    <citation type="submission" date="2020-04" db="EMBL/GenBank/DDBJ databases">
        <authorList>
            <person name="Chiriac C."/>
            <person name="Salcher M."/>
            <person name="Ghai R."/>
            <person name="Kavagutti S V."/>
        </authorList>
    </citation>
    <scope>NUCLEOTIDE SEQUENCE</scope>
</reference>
<accession>A0A6J5KKB6</accession>
<evidence type="ECO:0000259" key="1">
    <source>
        <dbReference type="Pfam" id="PF25590"/>
    </source>
</evidence>
<gene>
    <name evidence="2" type="ORF">UFOVP37_40</name>
</gene>
<feature type="domain" description="DUF7936" evidence="1">
    <location>
        <begin position="3"/>
        <end position="105"/>
    </location>
</feature>
<dbReference type="InterPro" id="IPR057696">
    <property type="entry name" value="DUF7936"/>
</dbReference>
<sequence>MSATITWTVTAMDAYPSDAGQTDVVFNVHWTCSGVQDTYNASVYSTCSVPAPTGGSFTPYSQLTQSQVLGWVWANGVDQTATEAAVQQQIDNQINPPVVTPPLPWSA</sequence>
<proteinExistence type="predicted"/>